<evidence type="ECO:0000313" key="3">
    <source>
        <dbReference type="Proteomes" id="UP000828390"/>
    </source>
</evidence>
<name>A0A9D4S4Z2_DREPO</name>
<protein>
    <submittedName>
        <fullName evidence="2">Uncharacterized protein</fullName>
    </submittedName>
</protein>
<evidence type="ECO:0000256" key="1">
    <source>
        <dbReference type="SAM" id="SignalP"/>
    </source>
</evidence>
<dbReference type="EMBL" id="JAIWYP010000001">
    <property type="protein sequence ID" value="KAH3892784.1"/>
    <property type="molecule type" value="Genomic_DNA"/>
</dbReference>
<reference evidence="2" key="2">
    <citation type="submission" date="2020-11" db="EMBL/GenBank/DDBJ databases">
        <authorList>
            <person name="McCartney M.A."/>
            <person name="Auch B."/>
            <person name="Kono T."/>
            <person name="Mallez S."/>
            <person name="Becker A."/>
            <person name="Gohl D.M."/>
            <person name="Silverstein K.A.T."/>
            <person name="Koren S."/>
            <person name="Bechman K.B."/>
            <person name="Herman A."/>
            <person name="Abrahante J.E."/>
            <person name="Garbe J."/>
        </authorList>
    </citation>
    <scope>NUCLEOTIDE SEQUENCE</scope>
    <source>
        <strain evidence="2">Duluth1</strain>
        <tissue evidence="2">Whole animal</tissue>
    </source>
</reference>
<sequence>MFSVCWLKVLGILENVASSAIDIVCACIGSGQSAIDDVFRQVTEKNDGKIHE</sequence>
<dbReference type="AlphaFoldDB" id="A0A9D4S4Z2"/>
<organism evidence="2 3">
    <name type="scientific">Dreissena polymorpha</name>
    <name type="common">Zebra mussel</name>
    <name type="synonym">Mytilus polymorpha</name>
    <dbReference type="NCBI Taxonomy" id="45954"/>
    <lineage>
        <taxon>Eukaryota</taxon>
        <taxon>Metazoa</taxon>
        <taxon>Spiralia</taxon>
        <taxon>Lophotrochozoa</taxon>
        <taxon>Mollusca</taxon>
        <taxon>Bivalvia</taxon>
        <taxon>Autobranchia</taxon>
        <taxon>Heteroconchia</taxon>
        <taxon>Euheterodonta</taxon>
        <taxon>Imparidentia</taxon>
        <taxon>Neoheterodontei</taxon>
        <taxon>Myida</taxon>
        <taxon>Dreissenoidea</taxon>
        <taxon>Dreissenidae</taxon>
        <taxon>Dreissena</taxon>
    </lineage>
</organism>
<dbReference type="Proteomes" id="UP000828390">
    <property type="component" value="Unassembled WGS sequence"/>
</dbReference>
<keyword evidence="3" id="KW-1185">Reference proteome</keyword>
<keyword evidence="1" id="KW-0732">Signal</keyword>
<reference evidence="2" key="1">
    <citation type="journal article" date="2019" name="bioRxiv">
        <title>The Genome of the Zebra Mussel, Dreissena polymorpha: A Resource for Invasive Species Research.</title>
        <authorList>
            <person name="McCartney M.A."/>
            <person name="Auch B."/>
            <person name="Kono T."/>
            <person name="Mallez S."/>
            <person name="Zhang Y."/>
            <person name="Obille A."/>
            <person name="Becker A."/>
            <person name="Abrahante J.E."/>
            <person name="Garbe J."/>
            <person name="Badalamenti J.P."/>
            <person name="Herman A."/>
            <person name="Mangelson H."/>
            <person name="Liachko I."/>
            <person name="Sullivan S."/>
            <person name="Sone E.D."/>
            <person name="Koren S."/>
            <person name="Silverstein K.A.T."/>
            <person name="Beckman K.B."/>
            <person name="Gohl D.M."/>
        </authorList>
    </citation>
    <scope>NUCLEOTIDE SEQUENCE</scope>
    <source>
        <strain evidence="2">Duluth1</strain>
        <tissue evidence="2">Whole animal</tissue>
    </source>
</reference>
<feature type="chain" id="PRO_5039676287" evidence="1">
    <location>
        <begin position="20"/>
        <end position="52"/>
    </location>
</feature>
<evidence type="ECO:0000313" key="2">
    <source>
        <dbReference type="EMBL" id="KAH3892784.1"/>
    </source>
</evidence>
<gene>
    <name evidence="2" type="ORF">DPMN_016912</name>
</gene>
<feature type="signal peptide" evidence="1">
    <location>
        <begin position="1"/>
        <end position="19"/>
    </location>
</feature>
<accession>A0A9D4S4Z2</accession>
<comment type="caution">
    <text evidence="2">The sequence shown here is derived from an EMBL/GenBank/DDBJ whole genome shotgun (WGS) entry which is preliminary data.</text>
</comment>
<feature type="non-terminal residue" evidence="2">
    <location>
        <position position="1"/>
    </location>
</feature>
<proteinExistence type="predicted"/>